<name>A0ABS0W0R0_9CORY</name>
<sequence length="518" mass="56558">MELDIELQPSDLVGCRYRAVQRYRFAEQAPTEAAVRRIERAQAGRNRVLALLPDAPEPWDLQRFSRIHIEGDGEDAEFETLEALAAQATIITGAVFTGTSDGRRWRATPDVLVREGDGRYLPVIVSNHRVARPAEGRQQPLIATARLGLGAPSTGAYRVRHHAVDGYRLGLAARALAEFGLDSGRGAAIGQDRELAFLVDTGNYQPALSTALAASLPDRPRRLKECSECRFWFDCGPRLTAADDISLLFPGDRAEQYRLRGIDTVGELMDANLGEASALAAAWRARIPVLRRVERVTTPRFDVEIDIDVEAYLDQGAYLWGAFDGSDYHPFVTWGGLGTTAEADTFAGFWAWLCSVRDDAHSRGLSFAAFCYARHGENHWLTSSARRFGGHVSAAGHRVPSEEEIGAFISSEEWVDVFAAVRAQLIGPRGLGLKTVAPQAGFTWGEADLDGEASVDVYRIAAGHTDAAPDAVADARRRLLSYNGDDCRATSVVRSWLAAGAPGAPLLMPRTRPSESMR</sequence>
<dbReference type="Pfam" id="PF13482">
    <property type="entry name" value="RNase_H_2"/>
    <property type="match status" value="1"/>
</dbReference>
<accession>A0ABS0W0R0</accession>
<dbReference type="EMBL" id="JAEIOT010000011">
    <property type="protein sequence ID" value="MBI9001167.1"/>
    <property type="molecule type" value="Genomic_DNA"/>
</dbReference>
<feature type="domain" description="YprB ribonuclease H-like" evidence="1">
    <location>
        <begin position="411"/>
        <end position="497"/>
    </location>
</feature>
<proteinExistence type="predicted"/>
<reference evidence="2 3" key="1">
    <citation type="submission" date="2020-12" db="EMBL/GenBank/DDBJ databases">
        <title>Genome public.</title>
        <authorList>
            <person name="Sun Q."/>
        </authorList>
    </citation>
    <scope>NUCLEOTIDE SEQUENCE [LARGE SCALE GENOMIC DNA]</scope>
    <source>
        <strain evidence="2 3">CCM 8864</strain>
    </source>
</reference>
<gene>
    <name evidence="2" type="ORF">JDV76_09355</name>
</gene>
<evidence type="ECO:0000313" key="3">
    <source>
        <dbReference type="Proteomes" id="UP000625574"/>
    </source>
</evidence>
<evidence type="ECO:0000313" key="2">
    <source>
        <dbReference type="EMBL" id="MBI9001167.1"/>
    </source>
</evidence>
<organism evidence="2 3">
    <name type="scientific">Corynebacterium marambiense</name>
    <dbReference type="NCBI Taxonomy" id="2765364"/>
    <lineage>
        <taxon>Bacteria</taxon>
        <taxon>Bacillati</taxon>
        <taxon>Actinomycetota</taxon>
        <taxon>Actinomycetes</taxon>
        <taxon>Mycobacteriales</taxon>
        <taxon>Corynebacteriaceae</taxon>
        <taxon>Corynebacterium</taxon>
    </lineage>
</organism>
<evidence type="ECO:0000259" key="1">
    <source>
        <dbReference type="Pfam" id="PF13482"/>
    </source>
</evidence>
<dbReference type="InterPro" id="IPR038720">
    <property type="entry name" value="YprB_RNase_H-like_dom"/>
</dbReference>
<dbReference type="Proteomes" id="UP000625574">
    <property type="component" value="Unassembled WGS sequence"/>
</dbReference>
<dbReference type="RefSeq" id="WP_198736636.1">
    <property type="nucleotide sequence ID" value="NZ_JAEIOT010000011.1"/>
</dbReference>
<keyword evidence="3" id="KW-1185">Reference proteome</keyword>
<protein>
    <submittedName>
        <fullName evidence="2">Ribonuclease H-like domain-containing protein</fullName>
    </submittedName>
</protein>
<comment type="caution">
    <text evidence="2">The sequence shown here is derived from an EMBL/GenBank/DDBJ whole genome shotgun (WGS) entry which is preliminary data.</text>
</comment>